<reference evidence="1 2" key="1">
    <citation type="submission" date="2014-09" db="EMBL/GenBank/DDBJ databases">
        <title>Whole genome shotgun sequence of Escherichia vulneris NBRC 102420.</title>
        <authorList>
            <person name="Yoshida Y."/>
            <person name="Hosoyama A."/>
            <person name="Tsuchikane K."/>
            <person name="Ohji S."/>
            <person name="Ichikawa N."/>
            <person name="Kimura A."/>
            <person name="Yamazoe A."/>
            <person name="Ezaki T."/>
            <person name="Fujita N."/>
        </authorList>
    </citation>
    <scope>NUCLEOTIDE SEQUENCE [LARGE SCALE GENOMIC DNA]</scope>
    <source>
        <strain evidence="1 2">NBRC 102420</strain>
    </source>
</reference>
<comment type="caution">
    <text evidence="1">The sequence shown here is derived from an EMBL/GenBank/DDBJ whole genome shotgun (WGS) entry which is preliminary data.</text>
</comment>
<dbReference type="Proteomes" id="UP000029462">
    <property type="component" value="Unassembled WGS sequence"/>
</dbReference>
<sequence length="53" mass="5676">MGVNELSIFGMTSLVTADIVTIVTNKVNVLIMDIHLGPETVTKRGYLTTPAVT</sequence>
<dbReference type="AlphaFoldDB" id="A0A090VMZ5"/>
<evidence type="ECO:0000313" key="1">
    <source>
        <dbReference type="EMBL" id="GAL56437.1"/>
    </source>
</evidence>
<evidence type="ECO:0000313" key="2">
    <source>
        <dbReference type="Proteomes" id="UP000029462"/>
    </source>
</evidence>
<proteinExistence type="predicted"/>
<keyword evidence="2" id="KW-1185">Reference proteome</keyword>
<name>A0A090VMZ5_PSEVU</name>
<organism evidence="1 2">
    <name type="scientific">Pseudescherichia vulneris NBRC 102420</name>
    <dbReference type="NCBI Taxonomy" id="1115515"/>
    <lineage>
        <taxon>Bacteria</taxon>
        <taxon>Pseudomonadati</taxon>
        <taxon>Pseudomonadota</taxon>
        <taxon>Gammaproteobacteria</taxon>
        <taxon>Enterobacterales</taxon>
        <taxon>Enterobacteriaceae</taxon>
        <taxon>Pseudescherichia</taxon>
    </lineage>
</organism>
<protein>
    <submittedName>
        <fullName evidence="1">Uncharacterized protein</fullName>
    </submittedName>
</protein>
<dbReference type="EMBL" id="BBMZ01000002">
    <property type="protein sequence ID" value="GAL56437.1"/>
    <property type="molecule type" value="Genomic_DNA"/>
</dbReference>
<gene>
    <name evidence="1" type="ORF">EV102420_02_00410</name>
</gene>
<accession>A0A090VMZ5</accession>